<dbReference type="Pfam" id="PF00753">
    <property type="entry name" value="Lactamase_B"/>
    <property type="match status" value="1"/>
</dbReference>
<dbReference type="InterPro" id="IPR037482">
    <property type="entry name" value="ST1585_MBL-fold"/>
</dbReference>
<dbReference type="InterPro" id="IPR036866">
    <property type="entry name" value="RibonucZ/Hydroxyglut_hydro"/>
</dbReference>
<accession>A0A7U3YF75</accession>
<dbReference type="InterPro" id="IPR050855">
    <property type="entry name" value="NDM-1-like"/>
</dbReference>
<organism evidence="2">
    <name type="scientific">Geobacillus sp. (strain Y4.1MC1)</name>
    <dbReference type="NCBI Taxonomy" id="581103"/>
    <lineage>
        <taxon>Bacteria</taxon>
        <taxon>Bacillati</taxon>
        <taxon>Bacillota</taxon>
        <taxon>Bacilli</taxon>
        <taxon>Bacillales</taxon>
        <taxon>Anoxybacillaceae</taxon>
        <taxon>Geobacillus</taxon>
    </lineage>
</organism>
<feature type="domain" description="Metallo-beta-lactamase" evidence="1">
    <location>
        <begin position="23"/>
        <end position="228"/>
    </location>
</feature>
<name>A0A7U3YF75_GEOS0</name>
<gene>
    <name evidence="2" type="ORF">GY4MC1_1742</name>
</gene>
<reference evidence="2" key="1">
    <citation type="submission" date="2010-10" db="EMBL/GenBank/DDBJ databases">
        <title>Complete sequence of chromosome of Geobacillus sp. Y4.1MC1.</title>
        <authorList>
            <consortium name="US DOE Joint Genome Institute"/>
            <person name="Lucas S."/>
            <person name="Copeland A."/>
            <person name="Lapidus A."/>
            <person name="Cheng J.-F."/>
            <person name="Bruce D."/>
            <person name="Goodwin L."/>
            <person name="Pitluck S."/>
            <person name="Chertkov O."/>
            <person name="Zhang X."/>
            <person name="Detter J.C."/>
            <person name="Han C."/>
            <person name="Tapia R."/>
            <person name="Land M."/>
            <person name="Hauser L."/>
            <person name="Jeffries C."/>
            <person name="Kyrpides N."/>
            <person name="Ivanova N."/>
            <person name="Ovchinnikova G."/>
            <person name="Brumm P."/>
            <person name="Mead D."/>
            <person name="Woyke T."/>
        </authorList>
    </citation>
    <scope>NUCLEOTIDE SEQUENCE [LARGE SCALE GENOMIC DNA]</scope>
    <source>
        <strain evidence="2">Y4.1MC1</strain>
    </source>
</reference>
<dbReference type="PANTHER" id="PTHR42951:SF22">
    <property type="entry name" value="METALLO BETA-LACTAMASE SUPERFAMILY LIPOPROTEIN"/>
    <property type="match status" value="1"/>
</dbReference>
<dbReference type="CDD" id="cd07726">
    <property type="entry name" value="ST1585-like_MBL-fold"/>
    <property type="match status" value="1"/>
</dbReference>
<dbReference type="AlphaFoldDB" id="A0A7U3YF75"/>
<protein>
    <submittedName>
        <fullName evidence="2">Beta-lactamase domain protein</fullName>
    </submittedName>
</protein>
<dbReference type="KEGG" id="gmc:GY4MC1_1742"/>
<evidence type="ECO:0000259" key="1">
    <source>
        <dbReference type="SMART" id="SM00849"/>
    </source>
</evidence>
<dbReference type="PANTHER" id="PTHR42951">
    <property type="entry name" value="METALLO-BETA-LACTAMASE DOMAIN-CONTAINING"/>
    <property type="match status" value="1"/>
</dbReference>
<dbReference type="SMART" id="SM00849">
    <property type="entry name" value="Lactamase_B"/>
    <property type="match status" value="1"/>
</dbReference>
<dbReference type="Gene3D" id="3.60.15.10">
    <property type="entry name" value="Ribonuclease Z/Hydroxyacylglutathione hydrolase-like"/>
    <property type="match status" value="1"/>
</dbReference>
<sequence length="321" mass="35800">MQKPVDLGYGISMIDLYDLGVAQRTGTYVFHEEEIAIIETGPSPSIPHLLKGLEALHIDPADIRYIIVTHIHLDHAGGVGVLLEKCPNACVVVHPKGKRHLADPSRLIAGAKAVYGEKFDKLFSPVLPVPEDRLIVKEDGDTLTLSSKRTLTFFDTPGHANHHFAIYDSLSRGVFTGDTIGVFYPQLLKNGLEYCLPSTSPNQFRPEAMLQSAERLEQLQPERIYFGHFGMLENPRTAFEQLRFWLPKFIEAGEKVMAEQSGAPMHEKAQAVFQALYQEVNDFLQAKNILAPSEAHDIIRIDLQVCSQGIVDYLQKTISQG</sequence>
<dbReference type="InterPro" id="IPR001279">
    <property type="entry name" value="Metallo-B-lactamas"/>
</dbReference>
<evidence type="ECO:0000313" key="2">
    <source>
        <dbReference type="EMBL" id="ADP74516.1"/>
    </source>
</evidence>
<dbReference type="SUPFAM" id="SSF56281">
    <property type="entry name" value="Metallo-hydrolase/oxidoreductase"/>
    <property type="match status" value="1"/>
</dbReference>
<proteinExistence type="predicted"/>
<dbReference type="EMBL" id="CP002293">
    <property type="protein sequence ID" value="ADP74516.1"/>
    <property type="molecule type" value="Genomic_DNA"/>
</dbReference>